<protein>
    <submittedName>
        <fullName evidence="3">Unannotated protein</fullName>
    </submittedName>
</protein>
<reference evidence="3" key="1">
    <citation type="submission" date="2020-05" db="EMBL/GenBank/DDBJ databases">
        <authorList>
            <person name="Chiriac C."/>
            <person name="Salcher M."/>
            <person name="Ghai R."/>
            <person name="Kavagutti S V."/>
        </authorList>
    </citation>
    <scope>NUCLEOTIDE SEQUENCE</scope>
</reference>
<feature type="transmembrane region" description="Helical" evidence="2">
    <location>
        <begin position="70"/>
        <end position="90"/>
    </location>
</feature>
<dbReference type="EMBL" id="CAEZSK010000019">
    <property type="protein sequence ID" value="CAB4534563.1"/>
    <property type="molecule type" value="Genomic_DNA"/>
</dbReference>
<sequence>MISMTGRIPIIAAPTAAPVNAISEIGVSRTRTGPNLSSKPSEVLNTPSAAATSSPNRMTRSSLSISSDKAVTIACLNLIAVIIAVSLIYAKNT</sequence>
<accession>A0A6J6B8D1</accession>
<organism evidence="3">
    <name type="scientific">freshwater metagenome</name>
    <dbReference type="NCBI Taxonomy" id="449393"/>
    <lineage>
        <taxon>unclassified sequences</taxon>
        <taxon>metagenomes</taxon>
        <taxon>ecological metagenomes</taxon>
    </lineage>
</organism>
<evidence type="ECO:0000256" key="2">
    <source>
        <dbReference type="SAM" id="Phobius"/>
    </source>
</evidence>
<name>A0A6J6B8D1_9ZZZZ</name>
<proteinExistence type="predicted"/>
<evidence type="ECO:0000313" key="3">
    <source>
        <dbReference type="EMBL" id="CAB4534563.1"/>
    </source>
</evidence>
<keyword evidence="2" id="KW-0812">Transmembrane</keyword>
<feature type="region of interest" description="Disordered" evidence="1">
    <location>
        <begin position="29"/>
        <end position="61"/>
    </location>
</feature>
<keyword evidence="2" id="KW-0472">Membrane</keyword>
<gene>
    <name evidence="3" type="ORF">UFOPK1419_00249</name>
</gene>
<keyword evidence="2" id="KW-1133">Transmembrane helix</keyword>
<evidence type="ECO:0000256" key="1">
    <source>
        <dbReference type="SAM" id="MobiDB-lite"/>
    </source>
</evidence>
<dbReference type="AlphaFoldDB" id="A0A6J6B8D1"/>